<feature type="non-terminal residue" evidence="1">
    <location>
        <position position="49"/>
    </location>
</feature>
<protein>
    <submittedName>
        <fullName evidence="1">Precorrin-3B C17-methyltransferase</fullName>
    </submittedName>
</protein>
<name>W1XRX0_9ZZZZ</name>
<organism evidence="1">
    <name type="scientific">human gut metagenome</name>
    <dbReference type="NCBI Taxonomy" id="408170"/>
    <lineage>
        <taxon>unclassified sequences</taxon>
        <taxon>metagenomes</taxon>
        <taxon>organismal metagenomes</taxon>
    </lineage>
</organism>
<dbReference type="SUPFAM" id="SSF53790">
    <property type="entry name" value="Tetrapyrrole methylase"/>
    <property type="match status" value="1"/>
</dbReference>
<dbReference type="InterPro" id="IPR051810">
    <property type="entry name" value="Precorrin_MeTrfase"/>
</dbReference>
<proteinExistence type="predicted"/>
<gene>
    <name evidence="1" type="ORF">Q604_UNBC12709G0001</name>
</gene>
<dbReference type="PANTHER" id="PTHR47036:SF1">
    <property type="entry name" value="COBALT-FACTOR III C(17)-METHYLTRANSFERASE-RELATED"/>
    <property type="match status" value="1"/>
</dbReference>
<dbReference type="PANTHER" id="PTHR47036">
    <property type="entry name" value="COBALT-FACTOR III C(17)-METHYLTRANSFERASE-RELATED"/>
    <property type="match status" value="1"/>
</dbReference>
<comment type="caution">
    <text evidence="1">The sequence shown here is derived from an EMBL/GenBank/DDBJ whole genome shotgun (WGS) entry which is preliminary data.</text>
</comment>
<dbReference type="EMBL" id="AZMM01012709">
    <property type="protein sequence ID" value="ETJ32846.1"/>
    <property type="molecule type" value="Genomic_DNA"/>
</dbReference>
<reference evidence="1" key="1">
    <citation type="submission" date="2013-12" db="EMBL/GenBank/DDBJ databases">
        <title>A Varibaculum cambriense genome reconstructed from a premature infant gut community with otherwise low bacterial novelty that shifts toward anaerobic metabolism during the third week of life.</title>
        <authorList>
            <person name="Brown C.T."/>
            <person name="Sharon I."/>
            <person name="Thomas B.C."/>
            <person name="Castelle C.J."/>
            <person name="Morowitz M.J."/>
            <person name="Banfield J.F."/>
        </authorList>
    </citation>
    <scope>NUCLEOTIDE SEQUENCE</scope>
</reference>
<dbReference type="InterPro" id="IPR035996">
    <property type="entry name" value="4pyrrol_Methylase_sf"/>
</dbReference>
<sequence length="49" mass="4982">MAGLVLELANKVPAEKRPSVDIVPGLSAVNVAASVLGAPLMHDFAVISL</sequence>
<keyword evidence="1" id="KW-0808">Transferase</keyword>
<evidence type="ECO:0000313" key="1">
    <source>
        <dbReference type="EMBL" id="ETJ32846.1"/>
    </source>
</evidence>
<dbReference type="AlphaFoldDB" id="W1XRX0"/>
<dbReference type="GO" id="GO:0008168">
    <property type="term" value="F:methyltransferase activity"/>
    <property type="evidence" value="ECO:0007669"/>
    <property type="project" value="UniProtKB-KW"/>
</dbReference>
<dbReference type="GO" id="GO:0032259">
    <property type="term" value="P:methylation"/>
    <property type="evidence" value="ECO:0007669"/>
    <property type="project" value="UniProtKB-KW"/>
</dbReference>
<dbReference type="InterPro" id="IPR014776">
    <property type="entry name" value="4pyrrole_Mease_sub2"/>
</dbReference>
<keyword evidence="1" id="KW-0489">Methyltransferase</keyword>
<accession>W1XRX0</accession>
<dbReference type="Gene3D" id="3.30.950.10">
    <property type="entry name" value="Methyltransferase, Cobalt-precorrin-4 Transmethylase, Domain 2"/>
    <property type="match status" value="1"/>
</dbReference>